<protein>
    <submittedName>
        <fullName evidence="1">(northern house mosquito) hypothetical protein</fullName>
    </submittedName>
</protein>
<evidence type="ECO:0000313" key="1">
    <source>
        <dbReference type="EMBL" id="CAG6465762.1"/>
    </source>
</evidence>
<dbReference type="EMBL" id="HBUE01054165">
    <property type="protein sequence ID" value="CAG6465763.1"/>
    <property type="molecule type" value="Transcribed_RNA"/>
</dbReference>
<dbReference type="EMBL" id="HBUE01054157">
    <property type="protein sequence ID" value="CAG6465761.1"/>
    <property type="molecule type" value="Transcribed_RNA"/>
</dbReference>
<proteinExistence type="predicted"/>
<dbReference type="EMBL" id="HBUE01054167">
    <property type="protein sequence ID" value="CAG6465764.1"/>
    <property type="molecule type" value="Transcribed_RNA"/>
</dbReference>
<accession>A0A8D8FAU1</accession>
<organism evidence="1">
    <name type="scientific">Culex pipiens</name>
    <name type="common">House mosquito</name>
    <dbReference type="NCBI Taxonomy" id="7175"/>
    <lineage>
        <taxon>Eukaryota</taxon>
        <taxon>Metazoa</taxon>
        <taxon>Ecdysozoa</taxon>
        <taxon>Arthropoda</taxon>
        <taxon>Hexapoda</taxon>
        <taxon>Insecta</taxon>
        <taxon>Pterygota</taxon>
        <taxon>Neoptera</taxon>
        <taxon>Endopterygota</taxon>
        <taxon>Diptera</taxon>
        <taxon>Nematocera</taxon>
        <taxon>Culicoidea</taxon>
        <taxon>Culicidae</taxon>
        <taxon>Culicinae</taxon>
        <taxon>Culicini</taxon>
        <taxon>Culex</taxon>
        <taxon>Culex</taxon>
    </lineage>
</organism>
<reference evidence="1" key="1">
    <citation type="submission" date="2021-05" db="EMBL/GenBank/DDBJ databases">
        <authorList>
            <person name="Alioto T."/>
            <person name="Alioto T."/>
            <person name="Gomez Garrido J."/>
        </authorList>
    </citation>
    <scope>NUCLEOTIDE SEQUENCE</scope>
</reference>
<name>A0A8D8FAU1_CULPI</name>
<dbReference type="AlphaFoldDB" id="A0A8D8FAU1"/>
<dbReference type="EMBL" id="HBUE01054160">
    <property type="protein sequence ID" value="CAG6465762.1"/>
    <property type="molecule type" value="Transcribed_RNA"/>
</dbReference>
<sequence>MSCSRRYTAAAAHGNGSTSGWMCLHSKTFPMDAFQSWQIEAPQKVINANEPLSQVCNQNRGRHELGRLGRGCPSQTLCSPSVFQRRTLCAAGTFPTTNLTPLLKFVILGRDQTHVLSQLINIYFTGGWNVQH</sequence>